<proteinExistence type="predicted"/>
<accession>A0A1G7F3U5</accession>
<keyword evidence="1" id="KW-0812">Transmembrane</keyword>
<dbReference type="AlphaFoldDB" id="A0A1G7F3U5"/>
<name>A0A1G7F3U5_9EURY</name>
<keyword evidence="3" id="KW-1185">Reference proteome</keyword>
<keyword evidence="1" id="KW-1133">Transmembrane helix</keyword>
<feature type="transmembrane region" description="Helical" evidence="1">
    <location>
        <begin position="12"/>
        <end position="37"/>
    </location>
</feature>
<evidence type="ECO:0000256" key="1">
    <source>
        <dbReference type="SAM" id="Phobius"/>
    </source>
</evidence>
<protein>
    <submittedName>
        <fullName evidence="2">Uncharacterized protein</fullName>
    </submittedName>
</protein>
<evidence type="ECO:0000313" key="2">
    <source>
        <dbReference type="EMBL" id="SDE70416.1"/>
    </source>
</evidence>
<keyword evidence="1" id="KW-0472">Membrane</keyword>
<dbReference type="Proteomes" id="UP000199076">
    <property type="component" value="Unassembled WGS sequence"/>
</dbReference>
<gene>
    <name evidence="2" type="ORF">SAMN05216218_1018</name>
</gene>
<dbReference type="Pfam" id="PF23922">
    <property type="entry name" value="DUF7261"/>
    <property type="match status" value="1"/>
</dbReference>
<organism evidence="2 3">
    <name type="scientific">Halorientalis regularis</name>
    <dbReference type="NCBI Taxonomy" id="660518"/>
    <lineage>
        <taxon>Archaea</taxon>
        <taxon>Methanobacteriati</taxon>
        <taxon>Methanobacteriota</taxon>
        <taxon>Stenosarchaea group</taxon>
        <taxon>Halobacteria</taxon>
        <taxon>Halobacteriales</taxon>
        <taxon>Haloarculaceae</taxon>
        <taxon>Halorientalis</taxon>
    </lineage>
</organism>
<dbReference type="RefSeq" id="WP_092686414.1">
    <property type="nucleotide sequence ID" value="NZ_FNBK01000001.1"/>
</dbReference>
<dbReference type="STRING" id="660518.SAMN05216218_1018"/>
<reference evidence="3" key="1">
    <citation type="submission" date="2016-10" db="EMBL/GenBank/DDBJ databases">
        <authorList>
            <person name="Varghese N."/>
            <person name="Submissions S."/>
        </authorList>
    </citation>
    <scope>NUCLEOTIDE SEQUENCE [LARGE SCALE GENOMIC DNA]</scope>
    <source>
        <strain evidence="3">IBRC-M 10760</strain>
    </source>
</reference>
<sequence>MVRAPGTDERGQLLLVGAIGIALVVVGTVVLVNGLAFDDSISTRSNQDALSGAERTVGMIEADLNTLAREVRADVEDGGGDFTEAFRENVSLYSRHYTNLSFDNGIVYTNVRFNATETDKGVVLNQTESMDACSPRGRPLFRVQPDCDADATLLQDVSAIQDFRITVEDIPNGNAKTELVVDGDGGTWTLEIDGRRGREEVNISGGGIAASGSPYGEGVVIELRPDGQIAVDGQPEFEFAEGVDPPYEISLNNGDGPGFGSSLAGTYLISSDGSYPHDPDEDQPEVKRPTLFPAVDIYYQRRDVVYNRTIVLNETGAR</sequence>
<evidence type="ECO:0000313" key="3">
    <source>
        <dbReference type="Proteomes" id="UP000199076"/>
    </source>
</evidence>
<dbReference type="EMBL" id="FNBK01000001">
    <property type="protein sequence ID" value="SDE70416.1"/>
    <property type="molecule type" value="Genomic_DNA"/>
</dbReference>
<dbReference type="OrthoDB" id="383152at2157"/>
<dbReference type="InterPro" id="IPR055685">
    <property type="entry name" value="DUF7261"/>
</dbReference>